<dbReference type="PANTHER" id="PTHR16301">
    <property type="entry name" value="IMPACT-RELATED"/>
    <property type="match status" value="1"/>
</dbReference>
<dbReference type="InterPro" id="IPR015269">
    <property type="entry name" value="UPF0029_Impact_C"/>
</dbReference>
<evidence type="ECO:0000313" key="4">
    <source>
        <dbReference type="EMBL" id="QMS84458.1"/>
    </source>
</evidence>
<dbReference type="Proteomes" id="UP000514720">
    <property type="component" value="Chromosome"/>
</dbReference>
<dbReference type="GO" id="GO:0006446">
    <property type="term" value="P:regulation of translational initiation"/>
    <property type="evidence" value="ECO:0007669"/>
    <property type="project" value="TreeGrafter"/>
</dbReference>
<organism evidence="4 5">
    <name type="scientific">Candidatus Xianfuyuplasma coldseepsis</name>
    <dbReference type="NCBI Taxonomy" id="2782163"/>
    <lineage>
        <taxon>Bacteria</taxon>
        <taxon>Bacillati</taxon>
        <taxon>Mycoplasmatota</taxon>
        <taxon>Mollicutes</taxon>
        <taxon>Candidatus Izemoplasmatales</taxon>
        <taxon>Candidatus Izemoplasmataceae</taxon>
        <taxon>Candidatus Xianfuyuplasma</taxon>
    </lineage>
</organism>
<dbReference type="InterPro" id="IPR023582">
    <property type="entry name" value="Impact"/>
</dbReference>
<proteinExistence type="inferred from homology"/>
<dbReference type="RefSeq" id="WP_258878071.1">
    <property type="nucleotide sequence ID" value="NZ_CP048914.1"/>
</dbReference>
<dbReference type="NCBIfam" id="TIGR00257">
    <property type="entry name" value="IMPACT_YIGZ"/>
    <property type="match status" value="1"/>
</dbReference>
<evidence type="ECO:0000313" key="5">
    <source>
        <dbReference type="Proteomes" id="UP000514720"/>
    </source>
</evidence>
<dbReference type="SUPFAM" id="SSF54980">
    <property type="entry name" value="EF-G C-terminal domain-like"/>
    <property type="match status" value="1"/>
</dbReference>
<evidence type="ECO:0000256" key="1">
    <source>
        <dbReference type="ARBA" id="ARBA00007665"/>
    </source>
</evidence>
<dbReference type="InterPro" id="IPR020568">
    <property type="entry name" value="Ribosomal_Su5_D2-typ_SF"/>
</dbReference>
<dbReference type="KEGG" id="xcl:G4Z02_01425"/>
<feature type="domain" description="UPF0029" evidence="3">
    <location>
        <begin position="136"/>
        <end position="189"/>
    </location>
</feature>
<evidence type="ECO:0000259" key="3">
    <source>
        <dbReference type="Pfam" id="PF09186"/>
    </source>
</evidence>
<comment type="similarity">
    <text evidence="1">Belongs to the IMPACT family.</text>
</comment>
<dbReference type="Gene3D" id="3.30.230.30">
    <property type="entry name" value="Impact, N-terminal domain"/>
    <property type="match status" value="1"/>
</dbReference>
<dbReference type="AlphaFoldDB" id="A0A7L7KRN3"/>
<dbReference type="GO" id="GO:0005737">
    <property type="term" value="C:cytoplasm"/>
    <property type="evidence" value="ECO:0007669"/>
    <property type="project" value="TreeGrafter"/>
</dbReference>
<protein>
    <submittedName>
        <fullName evidence="4">YigZ family protein</fullName>
    </submittedName>
</protein>
<dbReference type="InterPro" id="IPR036956">
    <property type="entry name" value="Impact_N_sf"/>
</dbReference>
<dbReference type="Gene3D" id="3.30.70.240">
    <property type="match status" value="1"/>
</dbReference>
<name>A0A7L7KRN3_9MOLU</name>
<dbReference type="EMBL" id="CP048914">
    <property type="protein sequence ID" value="QMS84458.1"/>
    <property type="molecule type" value="Genomic_DNA"/>
</dbReference>
<dbReference type="InterPro" id="IPR001498">
    <property type="entry name" value="Impact_N"/>
</dbReference>
<keyword evidence="5" id="KW-1185">Reference proteome</keyword>
<dbReference type="Pfam" id="PF01205">
    <property type="entry name" value="Impact_N"/>
    <property type="match status" value="1"/>
</dbReference>
<dbReference type="PANTHER" id="PTHR16301:SF20">
    <property type="entry name" value="IMPACT FAMILY MEMBER YIGZ"/>
    <property type="match status" value="1"/>
</dbReference>
<dbReference type="SUPFAM" id="SSF54211">
    <property type="entry name" value="Ribosomal protein S5 domain 2-like"/>
    <property type="match status" value="1"/>
</dbReference>
<reference evidence="4 5" key="1">
    <citation type="submission" date="2020-02" db="EMBL/GenBank/DDBJ databases">
        <authorList>
            <person name="Zheng R.K."/>
            <person name="Sun C.M."/>
        </authorList>
    </citation>
    <scope>NUCLEOTIDE SEQUENCE [LARGE SCALE GENOMIC DNA]</scope>
    <source>
        <strain evidence="5">zrk13</strain>
    </source>
</reference>
<sequence>MKSILNRISSEIIEKKSLFINYTIPIRSLDHFKQEYQAIKKEHPDANHHCYAYIIGSKQEHQKYYDDGEPSRTAGFPMLEVLLKQDLTDILTVTVRYFGGTKLGAGGLVRAYSKSVSNTLQEAKFSFLKVYQIVEVTIDFDHIGSIEHFLHNDYTLIHTSYDEQVHYHVELIEKDVKRFSSWVQDQTKGSASISILRTIKRYE</sequence>
<dbReference type="Pfam" id="PF09186">
    <property type="entry name" value="DUF1949"/>
    <property type="match status" value="1"/>
</dbReference>
<gene>
    <name evidence="4" type="ORF">G4Z02_01425</name>
</gene>
<accession>A0A7L7KRN3</accession>
<evidence type="ECO:0000259" key="2">
    <source>
        <dbReference type="Pfam" id="PF01205"/>
    </source>
</evidence>
<dbReference type="InterPro" id="IPR015796">
    <property type="entry name" value="Impact_YigZ-like"/>
</dbReference>
<dbReference type="InterPro" id="IPR035647">
    <property type="entry name" value="EFG_III/V"/>
</dbReference>
<feature type="domain" description="Impact N-terminal" evidence="2">
    <location>
        <begin position="15"/>
        <end position="119"/>
    </location>
</feature>